<proteinExistence type="predicted"/>
<dbReference type="GO" id="GO:0043838">
    <property type="term" value="F:phosphatidylethanolamine:Kdo2-lipid A phosphoethanolamine transferase activity"/>
    <property type="evidence" value="ECO:0007669"/>
    <property type="project" value="TreeGrafter"/>
</dbReference>
<dbReference type="Pfam" id="PF00884">
    <property type="entry name" value="Sulfatase"/>
    <property type="match status" value="1"/>
</dbReference>
<keyword evidence="2" id="KW-0808">Transferase</keyword>
<dbReference type="InterPro" id="IPR000917">
    <property type="entry name" value="Sulfatase_N"/>
</dbReference>
<dbReference type="AlphaFoldDB" id="A0A377XL13"/>
<dbReference type="PANTHER" id="PTHR30443">
    <property type="entry name" value="INNER MEMBRANE PROTEIN"/>
    <property type="match status" value="1"/>
</dbReference>
<reference evidence="2 3" key="1">
    <citation type="submission" date="2018-06" db="EMBL/GenBank/DDBJ databases">
        <authorList>
            <consortium name="Pathogen Informatics"/>
            <person name="Doyle S."/>
        </authorList>
    </citation>
    <scope>NUCLEOTIDE SEQUENCE [LARGE SCALE GENOMIC DNA]</scope>
    <source>
        <strain evidence="2 3">NCTC5047</strain>
    </source>
</reference>
<dbReference type="EC" id="2.7.-.-" evidence="2"/>
<dbReference type="GO" id="GO:0009245">
    <property type="term" value="P:lipid A biosynthetic process"/>
    <property type="evidence" value="ECO:0007669"/>
    <property type="project" value="TreeGrafter"/>
</dbReference>
<dbReference type="EMBL" id="UGLH01000006">
    <property type="protein sequence ID" value="STT82541.1"/>
    <property type="molecule type" value="Genomic_DNA"/>
</dbReference>
<name>A0A377XL13_KLEPN</name>
<dbReference type="GO" id="GO:0009244">
    <property type="term" value="P:lipopolysaccharide core region biosynthetic process"/>
    <property type="evidence" value="ECO:0007669"/>
    <property type="project" value="TreeGrafter"/>
</dbReference>
<evidence type="ECO:0000313" key="3">
    <source>
        <dbReference type="Proteomes" id="UP000254340"/>
    </source>
</evidence>
<dbReference type="InterPro" id="IPR040423">
    <property type="entry name" value="PEA_transferase"/>
</dbReference>
<protein>
    <submittedName>
        <fullName evidence="2">Phosphoethanolamine transferase</fullName>
        <ecNumber evidence="2">2.7.-.-</ecNumber>
    </submittedName>
</protein>
<evidence type="ECO:0000259" key="1">
    <source>
        <dbReference type="Pfam" id="PF00884"/>
    </source>
</evidence>
<gene>
    <name evidence="2" type="primary">eptB_4</name>
    <name evidence="2" type="ORF">NCTC5047_03511</name>
</gene>
<accession>A0A377XL13</accession>
<dbReference type="Gene3D" id="3.40.720.10">
    <property type="entry name" value="Alkaline Phosphatase, subunit A"/>
    <property type="match status" value="1"/>
</dbReference>
<dbReference type="PANTHER" id="PTHR30443:SF3">
    <property type="entry name" value="KDO(2)-LIPID A PHOSPHOETHANOLAMINE 7''-TRANSFERASE"/>
    <property type="match status" value="1"/>
</dbReference>
<sequence length="61" mass="6929">MVFIIGETTRWDHMGILDYSRNTTPELEKEKNLVAFRGYLCDTATKTVVTLHVCARGRGGR</sequence>
<dbReference type="GO" id="GO:0005886">
    <property type="term" value="C:plasma membrane"/>
    <property type="evidence" value="ECO:0007669"/>
    <property type="project" value="UniProtKB-SubCell"/>
</dbReference>
<dbReference type="Proteomes" id="UP000254340">
    <property type="component" value="Unassembled WGS sequence"/>
</dbReference>
<dbReference type="InterPro" id="IPR017850">
    <property type="entry name" value="Alkaline_phosphatase_core_sf"/>
</dbReference>
<organism evidence="2 3">
    <name type="scientific">Klebsiella pneumoniae</name>
    <dbReference type="NCBI Taxonomy" id="573"/>
    <lineage>
        <taxon>Bacteria</taxon>
        <taxon>Pseudomonadati</taxon>
        <taxon>Pseudomonadota</taxon>
        <taxon>Gammaproteobacteria</taxon>
        <taxon>Enterobacterales</taxon>
        <taxon>Enterobacteriaceae</taxon>
        <taxon>Klebsiella/Raoultella group</taxon>
        <taxon>Klebsiella</taxon>
        <taxon>Klebsiella pneumoniae complex</taxon>
    </lineage>
</organism>
<feature type="domain" description="Sulfatase N-terminal" evidence="1">
    <location>
        <begin position="2"/>
        <end position="49"/>
    </location>
</feature>
<evidence type="ECO:0000313" key="2">
    <source>
        <dbReference type="EMBL" id="STT82541.1"/>
    </source>
</evidence>